<evidence type="ECO:0000313" key="15">
    <source>
        <dbReference type="Proteomes" id="UP000614350"/>
    </source>
</evidence>
<comment type="subcellular location">
    <subcellularLocation>
        <location evidence="1">Cytoplasm</location>
    </subcellularLocation>
</comment>
<dbReference type="FunFam" id="3.30.530.20:FF:000017">
    <property type="entry name" value="Phosphatidylcholine transfer protein, putative"/>
    <property type="match status" value="1"/>
</dbReference>
<comment type="subunit">
    <text evidence="8">Interacts with ACOT13/THEM2.</text>
</comment>
<evidence type="ECO:0000256" key="10">
    <source>
        <dbReference type="ARBA" id="ARBA00077188"/>
    </source>
</evidence>
<reference evidence="14" key="1">
    <citation type="journal article" date="2020" name="G3 (Bethesda)">
        <title>High-Quality Assemblies for Three Invasive Social Wasps from the &lt;i&gt;Vespula&lt;/i&gt; Genus.</title>
        <authorList>
            <person name="Harrop T.W.R."/>
            <person name="Guhlin J."/>
            <person name="McLaughlin G.M."/>
            <person name="Permina E."/>
            <person name="Stockwell P."/>
            <person name="Gilligan J."/>
            <person name="Le Lec M.F."/>
            <person name="Gruber M.A.M."/>
            <person name="Quinn O."/>
            <person name="Lovegrove M."/>
            <person name="Duncan E.J."/>
            <person name="Remnant E.J."/>
            <person name="Van Eeckhoven J."/>
            <person name="Graham B."/>
            <person name="Knapp R.A."/>
            <person name="Langford K.W."/>
            <person name="Kronenberg Z."/>
            <person name="Press M.O."/>
            <person name="Eacker S.M."/>
            <person name="Wilson-Rankin E.E."/>
            <person name="Purcell J."/>
            <person name="Lester P.J."/>
            <person name="Dearden P.K."/>
        </authorList>
    </citation>
    <scope>NUCLEOTIDE SEQUENCE</scope>
    <source>
        <strain evidence="14">Marl-1</strain>
    </source>
</reference>
<keyword evidence="5" id="KW-0007">Acetylation</keyword>
<dbReference type="GO" id="GO:0005829">
    <property type="term" value="C:cytosol"/>
    <property type="evidence" value="ECO:0007669"/>
    <property type="project" value="UniProtKB-ARBA"/>
</dbReference>
<dbReference type="EMBL" id="JACSEA010000001">
    <property type="protein sequence ID" value="KAF7412236.1"/>
    <property type="molecule type" value="Genomic_DNA"/>
</dbReference>
<evidence type="ECO:0000256" key="4">
    <source>
        <dbReference type="ARBA" id="ARBA00022553"/>
    </source>
</evidence>
<dbReference type="PROSITE" id="PS50848">
    <property type="entry name" value="START"/>
    <property type="match status" value="1"/>
</dbReference>
<evidence type="ECO:0000313" key="14">
    <source>
        <dbReference type="EMBL" id="KAF7412236.1"/>
    </source>
</evidence>
<evidence type="ECO:0000256" key="6">
    <source>
        <dbReference type="ARBA" id="ARBA00023055"/>
    </source>
</evidence>
<dbReference type="PANTHER" id="PTHR19308">
    <property type="entry name" value="PHOSPHATIDYLCHOLINE TRANSFER PROTEIN"/>
    <property type="match status" value="1"/>
</dbReference>
<keyword evidence="3" id="KW-0963">Cytoplasm</keyword>
<evidence type="ECO:0000256" key="9">
    <source>
        <dbReference type="ARBA" id="ARBA00069061"/>
    </source>
</evidence>
<evidence type="ECO:0000256" key="5">
    <source>
        <dbReference type="ARBA" id="ARBA00022990"/>
    </source>
</evidence>
<dbReference type="Proteomes" id="UP000614350">
    <property type="component" value="Unassembled WGS sequence"/>
</dbReference>
<keyword evidence="4" id="KW-0597">Phosphoprotein</keyword>
<organism evidence="14 15">
    <name type="scientific">Vespula vulgaris</name>
    <name type="common">Yellow jacket</name>
    <name type="synonym">Wasp</name>
    <dbReference type="NCBI Taxonomy" id="7454"/>
    <lineage>
        <taxon>Eukaryota</taxon>
        <taxon>Metazoa</taxon>
        <taxon>Ecdysozoa</taxon>
        <taxon>Arthropoda</taxon>
        <taxon>Hexapoda</taxon>
        <taxon>Insecta</taxon>
        <taxon>Pterygota</taxon>
        <taxon>Neoptera</taxon>
        <taxon>Endopterygota</taxon>
        <taxon>Hymenoptera</taxon>
        <taxon>Apocrita</taxon>
        <taxon>Aculeata</taxon>
        <taxon>Vespoidea</taxon>
        <taxon>Vespidae</taxon>
        <taxon>Vespinae</taxon>
        <taxon>Vespula</taxon>
    </lineage>
</organism>
<dbReference type="GO" id="GO:0006869">
    <property type="term" value="P:lipid transport"/>
    <property type="evidence" value="ECO:0007669"/>
    <property type="project" value="UniProtKB-KW"/>
</dbReference>
<evidence type="ECO:0000256" key="12">
    <source>
        <dbReference type="SAM" id="MobiDB-lite"/>
    </source>
</evidence>
<evidence type="ECO:0000256" key="3">
    <source>
        <dbReference type="ARBA" id="ARBA00022490"/>
    </source>
</evidence>
<sequence>MPRRFNTRIKFGGYRKRIDLWFKEQSTQVAKACTRQCEFIVAQRIRRSIQIFHLYTKIWDEVVLKEIIKSWRTRVIRNSRKFLVGTVGVSVYNWDLERISDEEVNSYRQEIESIYKLRDSTVICSKCHLRIVIDNGSKQPGIEYCKCDGVKINTNKDPNGWQPYIERQDMLIWRKEEEDTGLFAYKVYGSFSDVTAEDFLQCTKSKNHSTDIIYWEMIWPKLFANRDYVYQRKWVIDKDKRVVIIVSKGTNHPNAPIKPGIHRVRTYWSYMVIKPYKDFHQPGIEFSLTYFDDPGIRVPSAITAWVAVAGLSDFLTRMRQASKDYKKYKMNQNNVTSNNYSVMDQDNLTEYENLHEGLIRTEEDKNLRGHEIIKEDNSEYDEVIQPLEFMQSVNEKSDTEESNIEENEDKENVANPISQDKGGLLNYFFLSRLFA</sequence>
<evidence type="ECO:0000259" key="13">
    <source>
        <dbReference type="PROSITE" id="PS50848"/>
    </source>
</evidence>
<feature type="region of interest" description="Disordered" evidence="12">
    <location>
        <begin position="394"/>
        <end position="417"/>
    </location>
</feature>
<accession>A0A834KSH6</accession>
<proteinExistence type="predicted"/>
<evidence type="ECO:0000256" key="8">
    <source>
        <dbReference type="ARBA" id="ARBA00063535"/>
    </source>
</evidence>
<dbReference type="InterPro" id="IPR023393">
    <property type="entry name" value="START-like_dom_sf"/>
</dbReference>
<feature type="compositionally biased region" description="Acidic residues" evidence="12">
    <location>
        <begin position="398"/>
        <end position="409"/>
    </location>
</feature>
<comment type="caution">
    <text evidence="14">The sequence shown here is derived from an EMBL/GenBank/DDBJ whole genome shotgun (WGS) entry which is preliminary data.</text>
</comment>
<name>A0A834KSH6_VESVU</name>
<evidence type="ECO:0000256" key="1">
    <source>
        <dbReference type="ARBA" id="ARBA00004496"/>
    </source>
</evidence>
<dbReference type="Pfam" id="PF01852">
    <property type="entry name" value="START"/>
    <property type="match status" value="1"/>
</dbReference>
<keyword evidence="6" id="KW-0445">Lipid transport</keyword>
<dbReference type="SUPFAM" id="SSF55961">
    <property type="entry name" value="Bet v1-like"/>
    <property type="match status" value="1"/>
</dbReference>
<feature type="domain" description="START" evidence="13">
    <location>
        <begin position="173"/>
        <end position="327"/>
    </location>
</feature>
<dbReference type="InterPro" id="IPR051213">
    <property type="entry name" value="START_lipid_transfer"/>
</dbReference>
<dbReference type="Gene3D" id="3.30.530.20">
    <property type="match status" value="1"/>
</dbReference>
<keyword evidence="7" id="KW-0446">Lipid-binding</keyword>
<keyword evidence="15" id="KW-1185">Reference proteome</keyword>
<dbReference type="InterPro" id="IPR002913">
    <property type="entry name" value="START_lipid-bd_dom"/>
</dbReference>
<dbReference type="AlphaFoldDB" id="A0A834KSH6"/>
<evidence type="ECO:0000256" key="11">
    <source>
        <dbReference type="ARBA" id="ARBA00079049"/>
    </source>
</evidence>
<evidence type="ECO:0000256" key="2">
    <source>
        <dbReference type="ARBA" id="ARBA00022448"/>
    </source>
</evidence>
<gene>
    <name evidence="14" type="ORF">HZH66_001132</name>
</gene>
<dbReference type="PANTHER" id="PTHR19308:SF8">
    <property type="entry name" value="STAR-RELATED LIPID TRANSFER PROTEIN 7, MITOCHONDRIAL"/>
    <property type="match status" value="1"/>
</dbReference>
<dbReference type="GO" id="GO:0008289">
    <property type="term" value="F:lipid binding"/>
    <property type="evidence" value="ECO:0007669"/>
    <property type="project" value="UniProtKB-KW"/>
</dbReference>
<protein>
    <recommendedName>
        <fullName evidence="9">Phosphatidylcholine transfer protein</fullName>
    </recommendedName>
    <alternativeName>
        <fullName evidence="11">START domain-containing protein 2</fullName>
    </alternativeName>
    <alternativeName>
        <fullName evidence="10">StAR-related lipid transfer protein 2</fullName>
    </alternativeName>
</protein>
<evidence type="ECO:0000256" key="7">
    <source>
        <dbReference type="ARBA" id="ARBA00023121"/>
    </source>
</evidence>
<keyword evidence="2" id="KW-0813">Transport</keyword>